<evidence type="ECO:0000313" key="3">
    <source>
        <dbReference type="Proteomes" id="UP000784294"/>
    </source>
</evidence>
<organism evidence="2 3">
    <name type="scientific">Protopolystoma xenopodis</name>
    <dbReference type="NCBI Taxonomy" id="117903"/>
    <lineage>
        <taxon>Eukaryota</taxon>
        <taxon>Metazoa</taxon>
        <taxon>Spiralia</taxon>
        <taxon>Lophotrochozoa</taxon>
        <taxon>Platyhelminthes</taxon>
        <taxon>Monogenea</taxon>
        <taxon>Polyopisthocotylea</taxon>
        <taxon>Polystomatidea</taxon>
        <taxon>Polystomatidae</taxon>
        <taxon>Protopolystoma</taxon>
    </lineage>
</organism>
<proteinExistence type="predicted"/>
<feature type="region of interest" description="Disordered" evidence="1">
    <location>
        <begin position="66"/>
        <end position="126"/>
    </location>
</feature>
<gene>
    <name evidence="2" type="ORF">PXEA_LOCUS18330</name>
</gene>
<protein>
    <submittedName>
        <fullName evidence="2">Uncharacterized protein</fullName>
    </submittedName>
</protein>
<accession>A0A448X0M6</accession>
<sequence length="126" mass="13874">MEPAKNAVDYQVAESSCVKLRHPNSQKLNSRSSAALVQRLGEDTKRQAIFLASLSDSESFLKDSQVHTESEFQDREMSGTSFTRQPVIQEPSVNGEVMHTVKTIDSSTSTAPTSQIPYVQKPSDGE</sequence>
<feature type="compositionally biased region" description="Basic and acidic residues" evidence="1">
    <location>
        <begin position="66"/>
        <end position="77"/>
    </location>
</feature>
<keyword evidence="3" id="KW-1185">Reference proteome</keyword>
<reference evidence="2" key="1">
    <citation type="submission" date="2018-11" db="EMBL/GenBank/DDBJ databases">
        <authorList>
            <consortium name="Pathogen Informatics"/>
        </authorList>
    </citation>
    <scope>NUCLEOTIDE SEQUENCE</scope>
</reference>
<dbReference type="Proteomes" id="UP000784294">
    <property type="component" value="Unassembled WGS sequence"/>
</dbReference>
<feature type="compositionally biased region" description="Polar residues" evidence="1">
    <location>
        <begin position="103"/>
        <end position="117"/>
    </location>
</feature>
<evidence type="ECO:0000313" key="2">
    <source>
        <dbReference type="EMBL" id="VEL24890.1"/>
    </source>
</evidence>
<dbReference type="EMBL" id="CAAALY010070370">
    <property type="protein sequence ID" value="VEL24890.1"/>
    <property type="molecule type" value="Genomic_DNA"/>
</dbReference>
<name>A0A448X0M6_9PLAT</name>
<dbReference type="AlphaFoldDB" id="A0A448X0M6"/>
<evidence type="ECO:0000256" key="1">
    <source>
        <dbReference type="SAM" id="MobiDB-lite"/>
    </source>
</evidence>
<comment type="caution">
    <text evidence="2">The sequence shown here is derived from an EMBL/GenBank/DDBJ whole genome shotgun (WGS) entry which is preliminary data.</text>
</comment>